<name>A0AAJ5PTK0_9GAMM</name>
<evidence type="ECO:0000256" key="3">
    <source>
        <dbReference type="ARBA" id="ARBA00011901"/>
    </source>
</evidence>
<dbReference type="InterPro" id="IPR002508">
    <property type="entry name" value="MurNAc-LAA_cat"/>
</dbReference>
<evidence type="ECO:0000256" key="1">
    <source>
        <dbReference type="ARBA" id="ARBA00001561"/>
    </source>
</evidence>
<organism evidence="7 8">
    <name type="scientific">Buchnera aphidicola</name>
    <name type="common">Macrosiphum albifrons</name>
    <dbReference type="NCBI Taxonomy" id="2994844"/>
    <lineage>
        <taxon>Bacteria</taxon>
        <taxon>Pseudomonadati</taxon>
        <taxon>Pseudomonadota</taxon>
        <taxon>Gammaproteobacteria</taxon>
        <taxon>Enterobacterales</taxon>
        <taxon>Erwiniaceae</taxon>
        <taxon>Buchnera</taxon>
    </lineage>
</organism>
<evidence type="ECO:0000313" key="7">
    <source>
        <dbReference type="EMBL" id="WAI11751.1"/>
    </source>
</evidence>
<dbReference type="Proteomes" id="UP001163094">
    <property type="component" value="Chromosome"/>
</dbReference>
<dbReference type="SUPFAM" id="SSF53187">
    <property type="entry name" value="Zn-dependent exopeptidases"/>
    <property type="match status" value="1"/>
</dbReference>
<dbReference type="PANTHER" id="PTHR30404">
    <property type="entry name" value="N-ACETYLMURAMOYL-L-ALANINE AMIDASE"/>
    <property type="match status" value="1"/>
</dbReference>
<evidence type="ECO:0000313" key="8">
    <source>
        <dbReference type="Proteomes" id="UP001163094"/>
    </source>
</evidence>
<dbReference type="EC" id="3.5.1.28" evidence="3"/>
<comment type="similarity">
    <text evidence="2">Belongs to the N-acetylmuramoyl-L-alanine amidase 3 family.</text>
</comment>
<dbReference type="EMBL" id="CP113409">
    <property type="protein sequence ID" value="WAI11751.1"/>
    <property type="molecule type" value="Genomic_DNA"/>
</dbReference>
<dbReference type="SMART" id="SM00646">
    <property type="entry name" value="Ami_3"/>
    <property type="match status" value="1"/>
</dbReference>
<dbReference type="PANTHER" id="PTHR30404:SF6">
    <property type="entry name" value="N-ACETYLMURAMOYL-L-ALANINE AMIDASE AMIB"/>
    <property type="match status" value="1"/>
</dbReference>
<dbReference type="AlphaFoldDB" id="A0AAJ5PTK0"/>
<dbReference type="Pfam" id="PF01520">
    <property type="entry name" value="Amidase_3"/>
    <property type="match status" value="1"/>
</dbReference>
<comment type="catalytic activity">
    <reaction evidence="1">
        <text>Hydrolyzes the link between N-acetylmuramoyl residues and L-amino acid residues in certain cell-wall glycopeptides.</text>
        <dbReference type="EC" id="3.5.1.28"/>
    </reaction>
</comment>
<dbReference type="Gene3D" id="3.40.630.40">
    <property type="entry name" value="Zn-dependent exopeptidases"/>
    <property type="match status" value="1"/>
</dbReference>
<dbReference type="GO" id="GO:0008745">
    <property type="term" value="F:N-acetylmuramoyl-L-alanine amidase activity"/>
    <property type="evidence" value="ECO:0007669"/>
    <property type="project" value="UniProtKB-EC"/>
</dbReference>
<reference evidence="7" key="1">
    <citation type="submission" date="2022-11" db="EMBL/GenBank/DDBJ databases">
        <title>The whole genome sequencing of pests is an important tool to study the evolution of the plant-insect interaction and insecticide resistance.</title>
        <authorList>
            <person name="Kananovich Y."/>
        </authorList>
    </citation>
    <scope>NUCLEOTIDE SEQUENCE</scope>
    <source>
        <strain evidence="7">BSU_Mac_2017</strain>
    </source>
</reference>
<evidence type="ECO:0000259" key="6">
    <source>
        <dbReference type="SMART" id="SM00646"/>
    </source>
</evidence>
<gene>
    <name evidence="7" type="ORF">OW721_02945</name>
</gene>
<dbReference type="GO" id="GO:0030288">
    <property type="term" value="C:outer membrane-bounded periplasmic space"/>
    <property type="evidence" value="ECO:0007669"/>
    <property type="project" value="TreeGrafter"/>
</dbReference>
<keyword evidence="5" id="KW-0961">Cell wall biogenesis/degradation</keyword>
<protein>
    <recommendedName>
        <fullName evidence="3">N-acetylmuramoyl-L-alanine amidase</fullName>
        <ecNumber evidence="3">3.5.1.28</ecNumber>
    </recommendedName>
</protein>
<keyword evidence="4 7" id="KW-0378">Hydrolase</keyword>
<dbReference type="InterPro" id="IPR050695">
    <property type="entry name" value="N-acetylmuramoyl_amidase_3"/>
</dbReference>
<feature type="domain" description="MurNAc-LAA" evidence="6">
    <location>
        <begin position="100"/>
        <end position="258"/>
    </location>
</feature>
<dbReference type="GO" id="GO:0009253">
    <property type="term" value="P:peptidoglycan catabolic process"/>
    <property type="evidence" value="ECO:0007669"/>
    <property type="project" value="InterPro"/>
</dbReference>
<evidence type="ECO:0000256" key="5">
    <source>
        <dbReference type="ARBA" id="ARBA00023316"/>
    </source>
</evidence>
<dbReference type="CDD" id="cd02696">
    <property type="entry name" value="MurNAc-LAA"/>
    <property type="match status" value="1"/>
</dbReference>
<accession>A0AAJ5PTK0</accession>
<dbReference type="GO" id="GO:0071555">
    <property type="term" value="P:cell wall organization"/>
    <property type="evidence" value="ECO:0007669"/>
    <property type="project" value="UniProtKB-KW"/>
</dbReference>
<evidence type="ECO:0000256" key="2">
    <source>
        <dbReference type="ARBA" id="ARBA00010860"/>
    </source>
</evidence>
<proteinExistence type="inferred from homology"/>
<sequence length="267" mass="31261">MYLIKNQKNKNFKQINYYTTNKLHKNYQKNNLNTLKKVTIVIDAGHGGYDPGAIGIQRLQEKKVNIEIALRLKNLLNHDSMFYTILTRNNDSYLSLTKRKQFLKNNHVNLLISIHADSSKKQYVSGASVWMISKTRMNREIDNYLKKTPAILFSKKIENIFNENKYDFFLKKTILDLQFNNFQKIELDISEKILEQLKKNTKLNKTYPNYASFSILSSINTPSILIETGFVTNFLEEKKLRTADHQNKIANSIYLGLKNYFNHSSNF</sequence>
<evidence type="ECO:0000256" key="4">
    <source>
        <dbReference type="ARBA" id="ARBA00022801"/>
    </source>
</evidence>